<dbReference type="Proteomes" id="UP000324517">
    <property type="component" value="Unassembled WGS sequence"/>
</dbReference>
<keyword evidence="2" id="KW-0805">Transcription regulation</keyword>
<dbReference type="GO" id="GO:0006352">
    <property type="term" value="P:DNA-templated transcription initiation"/>
    <property type="evidence" value="ECO:0007669"/>
    <property type="project" value="InterPro"/>
</dbReference>
<dbReference type="Pfam" id="PF08281">
    <property type="entry name" value="Sigma70_r4_2"/>
    <property type="match status" value="1"/>
</dbReference>
<evidence type="ECO:0000256" key="1">
    <source>
        <dbReference type="ARBA" id="ARBA00010641"/>
    </source>
</evidence>
<dbReference type="InterPro" id="IPR013325">
    <property type="entry name" value="RNA_pol_sigma_r2"/>
</dbReference>
<dbReference type="NCBIfam" id="TIGR02937">
    <property type="entry name" value="sigma70-ECF"/>
    <property type="match status" value="1"/>
</dbReference>
<evidence type="ECO:0000313" key="8">
    <source>
        <dbReference type="Proteomes" id="UP000324517"/>
    </source>
</evidence>
<dbReference type="Gene3D" id="1.10.1740.10">
    <property type="match status" value="1"/>
</dbReference>
<dbReference type="InterPro" id="IPR039425">
    <property type="entry name" value="RNA_pol_sigma-70-like"/>
</dbReference>
<comment type="similarity">
    <text evidence="1">Belongs to the sigma-70 factor family. ECF subfamily.</text>
</comment>
<keyword evidence="4" id="KW-0804">Transcription</keyword>
<dbReference type="InterPro" id="IPR036388">
    <property type="entry name" value="WH-like_DNA-bd_sf"/>
</dbReference>
<dbReference type="InterPro" id="IPR007627">
    <property type="entry name" value="RNA_pol_sigma70_r2"/>
</dbReference>
<feature type="domain" description="RNA polymerase sigma factor 70 region 4 type 2" evidence="6">
    <location>
        <begin position="109"/>
        <end position="161"/>
    </location>
</feature>
<dbReference type="GO" id="GO:0016987">
    <property type="term" value="F:sigma factor activity"/>
    <property type="evidence" value="ECO:0007669"/>
    <property type="project" value="UniProtKB-KW"/>
</dbReference>
<proteinExistence type="inferred from homology"/>
<dbReference type="Gene3D" id="1.10.10.10">
    <property type="entry name" value="Winged helix-like DNA-binding domain superfamily/Winged helix DNA-binding domain"/>
    <property type="match status" value="1"/>
</dbReference>
<dbReference type="InterPro" id="IPR013324">
    <property type="entry name" value="RNA_pol_sigma_r3/r4-like"/>
</dbReference>
<dbReference type="OrthoDB" id="9782703at2"/>
<comment type="caution">
    <text evidence="7">The sequence shown here is derived from an EMBL/GenBank/DDBJ whole genome shotgun (WGS) entry which is preliminary data.</text>
</comment>
<evidence type="ECO:0000313" key="7">
    <source>
        <dbReference type="EMBL" id="TYS73450.1"/>
    </source>
</evidence>
<reference evidence="7 8" key="1">
    <citation type="submission" date="2019-08" db="EMBL/GenBank/DDBJ databases">
        <title>Bacillus genomes from the desert of Cuatro Cienegas, Coahuila.</title>
        <authorList>
            <person name="Olmedo-Alvarez G."/>
        </authorList>
    </citation>
    <scope>NUCLEOTIDE SEQUENCE [LARGE SCALE GENOMIC DNA]</scope>
    <source>
        <strain evidence="7 8">CH98b_3T</strain>
    </source>
</reference>
<dbReference type="InterPro" id="IPR013249">
    <property type="entry name" value="RNA_pol_sigma70_r4_t2"/>
</dbReference>
<evidence type="ECO:0000259" key="5">
    <source>
        <dbReference type="Pfam" id="PF04542"/>
    </source>
</evidence>
<keyword evidence="3" id="KW-0731">Sigma factor</keyword>
<evidence type="ECO:0000256" key="4">
    <source>
        <dbReference type="ARBA" id="ARBA00023163"/>
    </source>
</evidence>
<name>A0A5D4TCG5_9BACI</name>
<dbReference type="InterPro" id="IPR014284">
    <property type="entry name" value="RNA_pol_sigma-70_dom"/>
</dbReference>
<accession>A0A5D4TCG5</accession>
<dbReference type="CDD" id="cd06171">
    <property type="entry name" value="Sigma70_r4"/>
    <property type="match status" value="1"/>
</dbReference>
<protein>
    <submittedName>
        <fullName evidence="7">Sigma-70 family RNA polymerase sigma factor</fullName>
    </submittedName>
</protein>
<dbReference type="AlphaFoldDB" id="A0A5D4TCG5"/>
<gene>
    <name evidence="7" type="ORF">FZC75_03715</name>
</gene>
<dbReference type="EMBL" id="VTET01000002">
    <property type="protein sequence ID" value="TYS73450.1"/>
    <property type="molecule type" value="Genomic_DNA"/>
</dbReference>
<dbReference type="PANTHER" id="PTHR43133">
    <property type="entry name" value="RNA POLYMERASE ECF-TYPE SIGMA FACTO"/>
    <property type="match status" value="1"/>
</dbReference>
<evidence type="ECO:0000256" key="2">
    <source>
        <dbReference type="ARBA" id="ARBA00023015"/>
    </source>
</evidence>
<evidence type="ECO:0000256" key="3">
    <source>
        <dbReference type="ARBA" id="ARBA00023082"/>
    </source>
</evidence>
<organism evidence="7 8">
    <name type="scientific">Sutcliffiella horikoshii</name>
    <dbReference type="NCBI Taxonomy" id="79883"/>
    <lineage>
        <taxon>Bacteria</taxon>
        <taxon>Bacillati</taxon>
        <taxon>Bacillota</taxon>
        <taxon>Bacilli</taxon>
        <taxon>Bacillales</taxon>
        <taxon>Bacillaceae</taxon>
        <taxon>Sutcliffiella</taxon>
    </lineage>
</organism>
<dbReference type="SUPFAM" id="SSF88659">
    <property type="entry name" value="Sigma3 and sigma4 domains of RNA polymerase sigma factors"/>
    <property type="match status" value="1"/>
</dbReference>
<sequence>MLEKKWLVQKAKKGDEEAFFALISSHKDQLYRIAYSYLKNEADSLEAIQEVTYRAFKGIKKLKQADYFSTWLVRIMINYCRDEWKKKKREPNMQINMEEPYTEDNDLQLEVQEAMSLLGDPYQTVIQLRYMEDFMIKDIAKVMDSSENTVKTWLRKGLEKLRQYWDEKGGSKHV</sequence>
<evidence type="ECO:0000259" key="6">
    <source>
        <dbReference type="Pfam" id="PF08281"/>
    </source>
</evidence>
<dbReference type="GO" id="GO:0003677">
    <property type="term" value="F:DNA binding"/>
    <property type="evidence" value="ECO:0007669"/>
    <property type="project" value="InterPro"/>
</dbReference>
<feature type="domain" description="RNA polymerase sigma-70 region 2" evidence="5">
    <location>
        <begin position="22"/>
        <end position="89"/>
    </location>
</feature>
<dbReference type="SUPFAM" id="SSF88946">
    <property type="entry name" value="Sigma2 domain of RNA polymerase sigma factors"/>
    <property type="match status" value="1"/>
</dbReference>
<dbReference type="PANTHER" id="PTHR43133:SF51">
    <property type="entry name" value="RNA POLYMERASE SIGMA FACTOR"/>
    <property type="match status" value="1"/>
</dbReference>
<dbReference type="Pfam" id="PF04542">
    <property type="entry name" value="Sigma70_r2"/>
    <property type="match status" value="1"/>
</dbReference>